<dbReference type="PROSITE" id="PS00211">
    <property type="entry name" value="ABC_TRANSPORTER_1"/>
    <property type="match status" value="1"/>
</dbReference>
<dbReference type="InterPro" id="IPR011527">
    <property type="entry name" value="ABC1_TM_dom"/>
</dbReference>
<feature type="domain" description="Peptidase C39" evidence="14">
    <location>
        <begin position="15"/>
        <end position="134"/>
    </location>
</feature>
<accession>A0A369ILA9</accession>
<feature type="transmembrane region" description="Helical" evidence="11">
    <location>
        <begin position="285"/>
        <end position="306"/>
    </location>
</feature>
<dbReference type="Proteomes" id="UP000253141">
    <property type="component" value="Unassembled WGS sequence"/>
</dbReference>
<feature type="domain" description="ABC transmembrane type-1" evidence="13">
    <location>
        <begin position="180"/>
        <end position="457"/>
    </location>
</feature>
<dbReference type="PANTHER" id="PTHR24221">
    <property type="entry name" value="ATP-BINDING CASSETTE SUB-FAMILY B"/>
    <property type="match status" value="1"/>
</dbReference>
<dbReference type="Gene3D" id="3.90.70.10">
    <property type="entry name" value="Cysteine proteinases"/>
    <property type="match status" value="1"/>
</dbReference>
<evidence type="ECO:0000256" key="5">
    <source>
        <dbReference type="ARBA" id="ARBA00022741"/>
    </source>
</evidence>
<dbReference type="PROSITE" id="PS50893">
    <property type="entry name" value="ABC_TRANSPORTER_2"/>
    <property type="match status" value="1"/>
</dbReference>
<dbReference type="PROSITE" id="PS50929">
    <property type="entry name" value="ABC_TM1F"/>
    <property type="match status" value="1"/>
</dbReference>
<evidence type="ECO:0000259" key="14">
    <source>
        <dbReference type="PROSITE" id="PS50990"/>
    </source>
</evidence>
<dbReference type="AlphaFoldDB" id="A0A369ILA9"/>
<keyword evidence="9 11" id="KW-0472">Membrane</keyword>
<keyword evidence="7" id="KW-0653">Protein transport</keyword>
<keyword evidence="8 11" id="KW-1133">Transmembrane helix</keyword>
<dbReference type="GO" id="GO:0034040">
    <property type="term" value="F:ATPase-coupled lipid transmembrane transporter activity"/>
    <property type="evidence" value="ECO:0007669"/>
    <property type="project" value="TreeGrafter"/>
</dbReference>
<dbReference type="GO" id="GO:0016887">
    <property type="term" value="F:ATP hydrolysis activity"/>
    <property type="evidence" value="ECO:0007669"/>
    <property type="project" value="InterPro"/>
</dbReference>
<protein>
    <submittedName>
        <fullName evidence="15">Peptidase domain-containing ABC transporter</fullName>
    </submittedName>
</protein>
<dbReference type="Pfam" id="PF00664">
    <property type="entry name" value="ABC_membrane"/>
    <property type="match status" value="1"/>
</dbReference>
<sequence>MITNHSLGLYAHLGQKEHHDAALKCLRSVARHYGKVISPVELRSKSASKHGSKTLRDLAETAESIGFRARCISISFSTLKREIPLPCIVKWDNHGFVVVSNIVQNQVSIGTDKTPLTVSADEFCKHWLPAGAEEGTVLLLDPTPAFFQDAEAPTDVKPQGLRSLAVYLKKYPKLMWQLWLGMIVGTILKLIFPFLTQSIVDVGVMNHNLNFIYIFLAGQLMLMVGRNSLEAIRGWLLLYVSTRVGVSLLTDFIAKIMRLPISYFNEKAVGEVMQRIEDQKRIETFLSTHLIAILFSVLNLVIYTLIFALYDLTIFGIFLGATLLYISWISIFMKKRREHDFMRAKMAEQEQNKLVQLVQGMPDIKLANAEMLKRWDWEQIRAKLFRQNIKLLKLSQVQQIGGLLINETKVLIITFLSAKAVLDGDLSLGAMLAVQQMLGQTNGPTEQLFAYLQQIQDARISTERINAVHQMPEEEGDDFTKVTQLSEKQPLVLRNVNFHYPNAKNSTLRDIRLYIPAGKTTAIVGSSGSGKTTLLKLLMKHYAPTSGELSLGKLSLNNISTRAWRSECGVVMSDGVIFSDSILNNIALGDNDPDMERLHNAARVANIHEWIESTPLGYHTTIGSEHGSISQGQKQRILIARAVYKDPEFLFFDEGTSALDVQNQQIIMKNLDEFFNGRTVVVVAHRLSTIRNADQIVVIEEGQIKEKGTHEELLALEGRYYELLTTQLEAAA</sequence>
<dbReference type="Gene3D" id="1.20.1560.10">
    <property type="entry name" value="ABC transporter type 1, transmembrane domain"/>
    <property type="match status" value="1"/>
</dbReference>
<dbReference type="FunFam" id="3.40.50.300:FF:000299">
    <property type="entry name" value="ABC transporter ATP-binding protein/permease"/>
    <property type="match status" value="1"/>
</dbReference>
<dbReference type="Gene3D" id="3.40.50.300">
    <property type="entry name" value="P-loop containing nucleotide triphosphate hydrolases"/>
    <property type="match status" value="1"/>
</dbReference>
<comment type="subcellular location">
    <subcellularLocation>
        <location evidence="1">Cell membrane</location>
        <topology evidence="1">Multi-pass membrane protein</topology>
    </subcellularLocation>
</comment>
<dbReference type="GO" id="GO:0015031">
    <property type="term" value="P:protein transport"/>
    <property type="evidence" value="ECO:0007669"/>
    <property type="project" value="UniProtKB-KW"/>
</dbReference>
<dbReference type="GO" id="GO:0005886">
    <property type="term" value="C:plasma membrane"/>
    <property type="evidence" value="ECO:0007669"/>
    <property type="project" value="UniProtKB-SubCell"/>
</dbReference>
<evidence type="ECO:0000256" key="10">
    <source>
        <dbReference type="ARBA" id="ARBA00043264"/>
    </source>
</evidence>
<evidence type="ECO:0000256" key="8">
    <source>
        <dbReference type="ARBA" id="ARBA00022989"/>
    </source>
</evidence>
<evidence type="ECO:0000256" key="11">
    <source>
        <dbReference type="SAM" id="Phobius"/>
    </source>
</evidence>
<evidence type="ECO:0000256" key="9">
    <source>
        <dbReference type="ARBA" id="ARBA00023136"/>
    </source>
</evidence>
<dbReference type="PANTHER" id="PTHR24221:SF654">
    <property type="entry name" value="ATP-BINDING CASSETTE SUB-FAMILY B MEMBER 6"/>
    <property type="match status" value="1"/>
</dbReference>
<evidence type="ECO:0000313" key="15">
    <source>
        <dbReference type="EMBL" id="RDB07436.1"/>
    </source>
</evidence>
<dbReference type="SMART" id="SM00382">
    <property type="entry name" value="AAA"/>
    <property type="match status" value="1"/>
</dbReference>
<dbReference type="Pfam" id="PF00005">
    <property type="entry name" value="ABC_tran"/>
    <property type="match status" value="1"/>
</dbReference>
<keyword evidence="10" id="KW-0080">Bacteriocin transport</keyword>
<dbReference type="InterPro" id="IPR005074">
    <property type="entry name" value="Peptidase_C39"/>
</dbReference>
<dbReference type="InterPro" id="IPR003593">
    <property type="entry name" value="AAA+_ATPase"/>
</dbReference>
<organism evidence="15 16">
    <name type="scientific">Runella aurantiaca</name>
    <dbReference type="NCBI Taxonomy" id="2282308"/>
    <lineage>
        <taxon>Bacteria</taxon>
        <taxon>Pseudomonadati</taxon>
        <taxon>Bacteroidota</taxon>
        <taxon>Cytophagia</taxon>
        <taxon>Cytophagales</taxon>
        <taxon>Spirosomataceae</taxon>
        <taxon>Runella</taxon>
    </lineage>
</organism>
<reference evidence="15 16" key="1">
    <citation type="submission" date="2018-07" db="EMBL/GenBank/DDBJ databases">
        <title>Genome analysis of Runella aurantiaca.</title>
        <authorList>
            <person name="Yang X."/>
        </authorList>
    </citation>
    <scope>NUCLEOTIDE SEQUENCE [LARGE SCALE GENOMIC DNA]</scope>
    <source>
        <strain evidence="15 16">YX9</strain>
    </source>
</reference>
<evidence type="ECO:0000256" key="1">
    <source>
        <dbReference type="ARBA" id="ARBA00004651"/>
    </source>
</evidence>
<dbReference type="Pfam" id="PF03412">
    <property type="entry name" value="Peptidase_C39"/>
    <property type="match status" value="1"/>
</dbReference>
<keyword evidence="5" id="KW-0547">Nucleotide-binding</keyword>
<dbReference type="PROSITE" id="PS50990">
    <property type="entry name" value="PEPTIDASE_C39"/>
    <property type="match status" value="1"/>
</dbReference>
<evidence type="ECO:0000259" key="13">
    <source>
        <dbReference type="PROSITE" id="PS50929"/>
    </source>
</evidence>
<feature type="transmembrane region" description="Helical" evidence="11">
    <location>
        <begin position="211"/>
        <end position="229"/>
    </location>
</feature>
<keyword evidence="6" id="KW-0067">ATP-binding</keyword>
<name>A0A369ILA9_9BACT</name>
<dbReference type="InterPro" id="IPR017871">
    <property type="entry name" value="ABC_transporter-like_CS"/>
</dbReference>
<dbReference type="SUPFAM" id="SSF90123">
    <property type="entry name" value="ABC transporter transmembrane region"/>
    <property type="match status" value="1"/>
</dbReference>
<dbReference type="GO" id="GO:0006508">
    <property type="term" value="P:proteolysis"/>
    <property type="evidence" value="ECO:0007669"/>
    <property type="project" value="InterPro"/>
</dbReference>
<dbReference type="CDD" id="cd18571">
    <property type="entry name" value="ABC_6TM_peptidase_like"/>
    <property type="match status" value="1"/>
</dbReference>
<keyword evidence="3" id="KW-1003">Cell membrane</keyword>
<keyword evidence="2" id="KW-0813">Transport</keyword>
<dbReference type="InterPro" id="IPR039421">
    <property type="entry name" value="Type_1_exporter"/>
</dbReference>
<dbReference type="GO" id="GO:0005524">
    <property type="term" value="F:ATP binding"/>
    <property type="evidence" value="ECO:0007669"/>
    <property type="project" value="UniProtKB-KW"/>
</dbReference>
<dbReference type="GO" id="GO:0043213">
    <property type="term" value="P:bacteriocin transport"/>
    <property type="evidence" value="ECO:0007669"/>
    <property type="project" value="UniProtKB-KW"/>
</dbReference>
<comment type="caution">
    <text evidence="15">The sequence shown here is derived from an EMBL/GenBank/DDBJ whole genome shotgun (WGS) entry which is preliminary data.</text>
</comment>
<evidence type="ECO:0000256" key="7">
    <source>
        <dbReference type="ARBA" id="ARBA00022927"/>
    </source>
</evidence>
<dbReference type="RefSeq" id="WP_114460009.1">
    <property type="nucleotide sequence ID" value="NZ_QPIW01000002.1"/>
</dbReference>
<dbReference type="InterPro" id="IPR003439">
    <property type="entry name" value="ABC_transporter-like_ATP-bd"/>
</dbReference>
<keyword evidence="16" id="KW-1185">Reference proteome</keyword>
<evidence type="ECO:0000256" key="6">
    <source>
        <dbReference type="ARBA" id="ARBA00022840"/>
    </source>
</evidence>
<gene>
    <name evidence="15" type="ORF">DVG78_05395</name>
</gene>
<feature type="domain" description="ABC transporter" evidence="12">
    <location>
        <begin position="493"/>
        <end position="726"/>
    </location>
</feature>
<dbReference type="GO" id="GO:0008233">
    <property type="term" value="F:peptidase activity"/>
    <property type="evidence" value="ECO:0007669"/>
    <property type="project" value="InterPro"/>
</dbReference>
<dbReference type="OrthoDB" id="9760358at2"/>
<feature type="transmembrane region" description="Helical" evidence="11">
    <location>
        <begin position="178"/>
        <end position="199"/>
    </location>
</feature>
<dbReference type="InterPro" id="IPR036640">
    <property type="entry name" value="ABC1_TM_sf"/>
</dbReference>
<dbReference type="GO" id="GO:0140359">
    <property type="term" value="F:ABC-type transporter activity"/>
    <property type="evidence" value="ECO:0007669"/>
    <property type="project" value="InterPro"/>
</dbReference>
<evidence type="ECO:0000313" key="16">
    <source>
        <dbReference type="Proteomes" id="UP000253141"/>
    </source>
</evidence>
<keyword evidence="4 11" id="KW-0812">Transmembrane</keyword>
<evidence type="ECO:0000256" key="2">
    <source>
        <dbReference type="ARBA" id="ARBA00022448"/>
    </source>
</evidence>
<evidence type="ECO:0000259" key="12">
    <source>
        <dbReference type="PROSITE" id="PS50893"/>
    </source>
</evidence>
<evidence type="ECO:0000256" key="3">
    <source>
        <dbReference type="ARBA" id="ARBA00022475"/>
    </source>
</evidence>
<evidence type="ECO:0000256" key="4">
    <source>
        <dbReference type="ARBA" id="ARBA00022692"/>
    </source>
</evidence>
<feature type="transmembrane region" description="Helical" evidence="11">
    <location>
        <begin position="312"/>
        <end position="333"/>
    </location>
</feature>
<proteinExistence type="predicted"/>
<dbReference type="SUPFAM" id="SSF52540">
    <property type="entry name" value="P-loop containing nucleoside triphosphate hydrolases"/>
    <property type="match status" value="1"/>
</dbReference>
<dbReference type="InterPro" id="IPR027417">
    <property type="entry name" value="P-loop_NTPase"/>
</dbReference>
<dbReference type="EMBL" id="QPIW01000002">
    <property type="protein sequence ID" value="RDB07436.1"/>
    <property type="molecule type" value="Genomic_DNA"/>
</dbReference>